<organism evidence="7">
    <name type="scientific">Polynucleobacter sp. UK-FUSCHL-C3</name>
    <dbReference type="NCBI Taxonomy" id="2955208"/>
    <lineage>
        <taxon>Bacteria</taxon>
        <taxon>Pseudomonadati</taxon>
        <taxon>Pseudomonadota</taxon>
        <taxon>Betaproteobacteria</taxon>
        <taxon>Burkholderiales</taxon>
        <taxon>Burkholderiaceae</taxon>
        <taxon>Polynucleobacter</taxon>
    </lineage>
</organism>
<dbReference type="InterPro" id="IPR011990">
    <property type="entry name" value="TPR-like_helical_dom_sf"/>
</dbReference>
<dbReference type="InterPro" id="IPR029489">
    <property type="entry name" value="OGT/SEC/SPY_C"/>
</dbReference>
<dbReference type="PANTHER" id="PTHR44835:SF1">
    <property type="entry name" value="PROTEIN O-GLCNAC TRANSFERASE"/>
    <property type="match status" value="1"/>
</dbReference>
<dbReference type="SUPFAM" id="SSF48452">
    <property type="entry name" value="TPR-like"/>
    <property type="match status" value="1"/>
</dbReference>
<dbReference type="PANTHER" id="PTHR44835">
    <property type="entry name" value="UDP-N-ACETYLGLUCOSAMINE--PEPTIDE N-ACETYLGLUCOSAMINYLTRANSFERASE SPINDLY-RELATED"/>
    <property type="match status" value="1"/>
</dbReference>
<accession>A0AAU8A2D3</accession>
<dbReference type="AlphaFoldDB" id="A0AAU8A2D3"/>
<gene>
    <name evidence="7" type="ORF">NKE59_00595</name>
</gene>
<sequence length="596" mass="68752">MQRAEMLEVIALFNKGYKEAALEAIHKIELSDPKNLDTKYNYALMLGLAGNHVEEQKKYKEIIEINPKDCDALVNLAVSLNETTNYKEAVQYSSEAISINSNIAEAYEARGIAKQHQDLVEDANLDLKKWLNLKIKNVNTKYSDTLIECLELIKINAIYETEKKINTDRIRLEEKARRIVESLKKIPSEYLQTNNIGKKIAFKLNRFYLAYQQKDDKEINEIYSQITALLLDKIEQPNKIKNIHNKKIGVISTFKYHPNLFIIEQLKQIDKNLQVVLIIINNPKIKLDGIPTNFKIDHVNISPDNLNQVVQNISNQNIDILFMPDIGMSIESQILAAYRLAKVSIMGWLHPVTSGSKNIDYFLSGELMETLESESQYTETLIKLPGIGLKINPEPYISTTIKKLHDKQKNEHLMVGCLQTPFKYHPQYDYILIEIAKKIVKVKFKFIKYQDELDEKLRKRLTLEFEKNGIDPSIITFQDRLNKENYRNFLKTLDIALDTLGWSGGNTTLDCLGAGLPVLTLKNNFMRSNHTAAIYKLIGIEELTSTSPEELIEKIYTISLNNEYLKKIRCQIYENFLNIKSECYISKFINEISLKN</sequence>
<protein>
    <recommendedName>
        <fullName evidence="6">O-GlcNAc transferase C-terminal domain-containing protein</fullName>
    </recommendedName>
</protein>
<dbReference type="RefSeq" id="WP_353438926.1">
    <property type="nucleotide sequence ID" value="NZ_CP099959.1"/>
</dbReference>
<dbReference type="EMBL" id="CP099959">
    <property type="protein sequence ID" value="XCC57826.1"/>
    <property type="molecule type" value="Genomic_DNA"/>
</dbReference>
<evidence type="ECO:0000256" key="2">
    <source>
        <dbReference type="ARBA" id="ARBA00022676"/>
    </source>
</evidence>
<reference evidence="7" key="1">
    <citation type="submission" date="2022-06" db="EMBL/GenBank/DDBJ databases">
        <title>New Polynucleobacter species.</title>
        <authorList>
            <person name="Hahn M.W."/>
        </authorList>
    </citation>
    <scope>NUCLEOTIDE SEQUENCE</scope>
    <source>
        <strain evidence="7">UK-FUSCHL-C3</strain>
    </source>
</reference>
<proteinExistence type="predicted"/>
<comment type="pathway">
    <text evidence="1">Protein modification; protein glycosylation.</text>
</comment>
<evidence type="ECO:0000313" key="7">
    <source>
        <dbReference type="EMBL" id="XCC57826.1"/>
    </source>
</evidence>
<evidence type="ECO:0000256" key="4">
    <source>
        <dbReference type="ARBA" id="ARBA00022737"/>
    </source>
</evidence>
<dbReference type="Pfam" id="PF13844">
    <property type="entry name" value="Glyco_transf_41"/>
    <property type="match status" value="1"/>
</dbReference>
<dbReference type="GO" id="GO:0016757">
    <property type="term" value="F:glycosyltransferase activity"/>
    <property type="evidence" value="ECO:0007669"/>
    <property type="project" value="UniProtKB-KW"/>
</dbReference>
<dbReference type="Gene3D" id="3.40.50.11380">
    <property type="match status" value="1"/>
</dbReference>
<dbReference type="Gene3D" id="1.25.40.10">
    <property type="entry name" value="Tetratricopeptide repeat domain"/>
    <property type="match status" value="1"/>
</dbReference>
<keyword evidence="2" id="KW-0328">Glycosyltransferase</keyword>
<dbReference type="Gene3D" id="3.40.50.2000">
    <property type="entry name" value="Glycogen Phosphorylase B"/>
    <property type="match status" value="1"/>
</dbReference>
<dbReference type="InterPro" id="IPR051939">
    <property type="entry name" value="Glycosyltr_41/O-GlcNAc_trsf"/>
</dbReference>
<evidence type="ECO:0000256" key="5">
    <source>
        <dbReference type="ARBA" id="ARBA00022803"/>
    </source>
</evidence>
<keyword evidence="3" id="KW-0808">Transferase</keyword>
<evidence type="ECO:0000259" key="6">
    <source>
        <dbReference type="Pfam" id="PF13844"/>
    </source>
</evidence>
<keyword evidence="4" id="KW-0677">Repeat</keyword>
<dbReference type="Pfam" id="PF13431">
    <property type="entry name" value="TPR_17"/>
    <property type="match status" value="1"/>
</dbReference>
<feature type="domain" description="O-GlcNAc transferase C-terminal" evidence="6">
    <location>
        <begin position="431"/>
        <end position="575"/>
    </location>
</feature>
<evidence type="ECO:0000256" key="1">
    <source>
        <dbReference type="ARBA" id="ARBA00004922"/>
    </source>
</evidence>
<evidence type="ECO:0000256" key="3">
    <source>
        <dbReference type="ARBA" id="ARBA00022679"/>
    </source>
</evidence>
<name>A0AAU8A2D3_9BURK</name>
<keyword evidence="5" id="KW-0802">TPR repeat</keyword>